<reference evidence="4" key="1">
    <citation type="journal article" date="2019" name="Int. J. Syst. Evol. Microbiol.">
        <title>The Global Catalogue of Microorganisms (GCM) 10K type strain sequencing project: providing services to taxonomists for standard genome sequencing and annotation.</title>
        <authorList>
            <consortium name="The Broad Institute Genomics Platform"/>
            <consortium name="The Broad Institute Genome Sequencing Center for Infectious Disease"/>
            <person name="Wu L."/>
            <person name="Ma J."/>
        </authorList>
    </citation>
    <scope>NUCLEOTIDE SEQUENCE [LARGE SCALE GENOMIC DNA]</scope>
    <source>
        <strain evidence="4">KLKA75</strain>
    </source>
</reference>
<comment type="caution">
    <text evidence="3">The sequence shown here is derived from an EMBL/GenBank/DDBJ whole genome shotgun (WGS) entry which is preliminary data.</text>
</comment>
<feature type="region of interest" description="Disordered" evidence="1">
    <location>
        <begin position="474"/>
        <end position="511"/>
    </location>
</feature>
<gene>
    <name evidence="3" type="ORF">ACFPCY_19550</name>
</gene>
<dbReference type="Proteomes" id="UP001595872">
    <property type="component" value="Unassembled WGS sequence"/>
</dbReference>
<organism evidence="3 4">
    <name type="scientific">Actinomadura gamaensis</name>
    <dbReference type="NCBI Taxonomy" id="1763541"/>
    <lineage>
        <taxon>Bacteria</taxon>
        <taxon>Bacillati</taxon>
        <taxon>Actinomycetota</taxon>
        <taxon>Actinomycetes</taxon>
        <taxon>Streptosporangiales</taxon>
        <taxon>Thermomonosporaceae</taxon>
        <taxon>Actinomadura</taxon>
    </lineage>
</organism>
<feature type="transmembrane region" description="Helical" evidence="2">
    <location>
        <begin position="371"/>
        <end position="390"/>
    </location>
</feature>
<dbReference type="EMBL" id="JBHSIT010000005">
    <property type="protein sequence ID" value="MFC4909527.1"/>
    <property type="molecule type" value="Genomic_DNA"/>
</dbReference>
<sequence>MNASGPSGNSDNTDNTGVPDAGAPDTGAAELERLRAEVADLRARLAERPAARAGPAAPRARGGNWVLGLRKAVAIVLISLAAFGAVASVIGVWGARTALNTDRWVATVAPLPNHPEVNAAMATYLTGQVFQELNVQQRLTEALPPKAAFLAGPTTDAVQTFVRERIQRFMATEEFRTLWENANRNAHTAIVAVLENRSATVAVQNGTVTLNLLPIVNNVLVTVERQLPTLFGKKLDLPELTSGQIPPGLQQRIQNALGITLPADFAQIKLYHHDQLGQVQRAVVLFKRSVVLLVVSTLLCLVLAVAVSPNRRRTLLQFGVGLAIAVVVLTVALRAVRDRLLEQVPDGLYRQAATVTVHEVFRTLRTRGDQLLWLGLVIAVVAYLAGPGRVPRWLRHMTVAGSRQAVRATREAWRNDAIREWLARNQDPVRIGAAAVAVLAALLVSSWLALLIIAVLLIGFEVLVTLVGRQVRSRAASGPATAPPPAPPPSATPPSGPSATPPSAPGTAAPV</sequence>
<feature type="transmembrane region" description="Helical" evidence="2">
    <location>
        <begin position="314"/>
        <end position="333"/>
    </location>
</feature>
<feature type="compositionally biased region" description="Pro residues" evidence="1">
    <location>
        <begin position="481"/>
        <end position="504"/>
    </location>
</feature>
<keyword evidence="2" id="KW-1133">Transmembrane helix</keyword>
<dbReference type="RefSeq" id="WP_378257103.1">
    <property type="nucleotide sequence ID" value="NZ_JBHSIT010000005.1"/>
</dbReference>
<evidence type="ECO:0008006" key="5">
    <source>
        <dbReference type="Google" id="ProtNLM"/>
    </source>
</evidence>
<feature type="region of interest" description="Disordered" evidence="1">
    <location>
        <begin position="1"/>
        <end position="29"/>
    </location>
</feature>
<keyword evidence="4" id="KW-1185">Reference proteome</keyword>
<proteinExistence type="predicted"/>
<name>A0ABV9TZB8_9ACTN</name>
<evidence type="ECO:0000256" key="2">
    <source>
        <dbReference type="SAM" id="Phobius"/>
    </source>
</evidence>
<keyword evidence="2" id="KW-0812">Transmembrane</keyword>
<feature type="transmembrane region" description="Helical" evidence="2">
    <location>
        <begin position="72"/>
        <end position="93"/>
    </location>
</feature>
<accession>A0ABV9TZB8</accession>
<feature type="compositionally biased region" description="Polar residues" evidence="1">
    <location>
        <begin position="1"/>
        <end position="16"/>
    </location>
</feature>
<evidence type="ECO:0000313" key="3">
    <source>
        <dbReference type="EMBL" id="MFC4909527.1"/>
    </source>
</evidence>
<protein>
    <recommendedName>
        <fullName evidence="5">Integral membrane protein</fullName>
    </recommendedName>
</protein>
<feature type="transmembrane region" description="Helical" evidence="2">
    <location>
        <begin position="431"/>
        <end position="464"/>
    </location>
</feature>
<keyword evidence="2" id="KW-0472">Membrane</keyword>
<evidence type="ECO:0000313" key="4">
    <source>
        <dbReference type="Proteomes" id="UP001595872"/>
    </source>
</evidence>
<evidence type="ECO:0000256" key="1">
    <source>
        <dbReference type="SAM" id="MobiDB-lite"/>
    </source>
</evidence>
<feature type="transmembrane region" description="Helical" evidence="2">
    <location>
        <begin position="290"/>
        <end position="308"/>
    </location>
</feature>